<dbReference type="InterPro" id="IPR025489">
    <property type="entry name" value="DUF4381"/>
</dbReference>
<keyword evidence="1" id="KW-1133">Transmembrane helix</keyword>
<gene>
    <name evidence="2" type="ORF">FN961_22590</name>
</gene>
<dbReference type="Pfam" id="PF14316">
    <property type="entry name" value="DUF4381"/>
    <property type="match status" value="1"/>
</dbReference>
<name>A0A553JHW8_SHEHA</name>
<dbReference type="EMBL" id="VKGK01000041">
    <property type="protein sequence ID" value="TRY12042.1"/>
    <property type="molecule type" value="Genomic_DNA"/>
</dbReference>
<evidence type="ECO:0000313" key="2">
    <source>
        <dbReference type="EMBL" id="TRY12042.1"/>
    </source>
</evidence>
<dbReference type="OrthoDB" id="283083at2"/>
<sequence length="177" mass="20249">MQAATNPALEALKDIHTPAIIESWPIALGYWLILLVFIGVLIFSILWLTRRYKRSAAKRAAIMELALLDINNPNISVEINTLIKRAAISYLPREQVAGLQGQTWSVWMDNQVKQATPKLHQLLDRRYQRQGLTPDEAQELKRLTKLWLNEALPLTIKASNHSHSQTFAEKQEQEVKC</sequence>
<organism evidence="2 3">
    <name type="scientific">Shewanella hanedai</name>
    <name type="common">Alteromonas hanedai</name>
    <dbReference type="NCBI Taxonomy" id="25"/>
    <lineage>
        <taxon>Bacteria</taxon>
        <taxon>Pseudomonadati</taxon>
        <taxon>Pseudomonadota</taxon>
        <taxon>Gammaproteobacteria</taxon>
        <taxon>Alteromonadales</taxon>
        <taxon>Shewanellaceae</taxon>
        <taxon>Shewanella</taxon>
    </lineage>
</organism>
<comment type="caution">
    <text evidence="2">The sequence shown here is derived from an EMBL/GenBank/DDBJ whole genome shotgun (WGS) entry which is preliminary data.</text>
</comment>
<evidence type="ECO:0000313" key="3">
    <source>
        <dbReference type="Proteomes" id="UP000318126"/>
    </source>
</evidence>
<dbReference type="RefSeq" id="WP_144042417.1">
    <property type="nucleotide sequence ID" value="NZ_BMPL01000046.1"/>
</dbReference>
<reference evidence="3" key="1">
    <citation type="submission" date="2019-07" db="EMBL/GenBank/DDBJ databases">
        <title>Shewanella sp. YLB-08 draft genomic sequence.</title>
        <authorList>
            <person name="Yu L."/>
        </authorList>
    </citation>
    <scope>NUCLEOTIDE SEQUENCE [LARGE SCALE GENOMIC DNA]</scope>
    <source>
        <strain evidence="3">JCM 20706</strain>
    </source>
</reference>
<evidence type="ECO:0000256" key="1">
    <source>
        <dbReference type="SAM" id="Phobius"/>
    </source>
</evidence>
<keyword evidence="1" id="KW-0812">Transmembrane</keyword>
<accession>A0A553JHW8</accession>
<keyword evidence="3" id="KW-1185">Reference proteome</keyword>
<dbReference type="Proteomes" id="UP000318126">
    <property type="component" value="Unassembled WGS sequence"/>
</dbReference>
<protein>
    <submittedName>
        <fullName evidence="2">DUF4381 domain-containing protein</fullName>
    </submittedName>
</protein>
<feature type="transmembrane region" description="Helical" evidence="1">
    <location>
        <begin position="28"/>
        <end position="49"/>
    </location>
</feature>
<keyword evidence="1" id="KW-0472">Membrane</keyword>
<dbReference type="AlphaFoldDB" id="A0A553JHW8"/>
<proteinExistence type="predicted"/>